<proteinExistence type="predicted"/>
<protein>
    <submittedName>
        <fullName evidence="1">Uncharacterized protein</fullName>
    </submittedName>
</protein>
<comment type="caution">
    <text evidence="1">The sequence shown here is derived from an EMBL/GenBank/DDBJ whole genome shotgun (WGS) entry which is preliminary data.</text>
</comment>
<name>A0ACC0LWG0_RHOML</name>
<evidence type="ECO:0000313" key="1">
    <source>
        <dbReference type="EMBL" id="KAI8533015.1"/>
    </source>
</evidence>
<dbReference type="EMBL" id="CM046398">
    <property type="protein sequence ID" value="KAI8533015.1"/>
    <property type="molecule type" value="Genomic_DNA"/>
</dbReference>
<gene>
    <name evidence="1" type="ORF">RHMOL_Rhmol11G0263400</name>
</gene>
<accession>A0ACC0LWG0</accession>
<evidence type="ECO:0000313" key="2">
    <source>
        <dbReference type="Proteomes" id="UP001062846"/>
    </source>
</evidence>
<organism evidence="1 2">
    <name type="scientific">Rhododendron molle</name>
    <name type="common">Chinese azalea</name>
    <name type="synonym">Azalea mollis</name>
    <dbReference type="NCBI Taxonomy" id="49168"/>
    <lineage>
        <taxon>Eukaryota</taxon>
        <taxon>Viridiplantae</taxon>
        <taxon>Streptophyta</taxon>
        <taxon>Embryophyta</taxon>
        <taxon>Tracheophyta</taxon>
        <taxon>Spermatophyta</taxon>
        <taxon>Magnoliopsida</taxon>
        <taxon>eudicotyledons</taxon>
        <taxon>Gunneridae</taxon>
        <taxon>Pentapetalae</taxon>
        <taxon>asterids</taxon>
        <taxon>Ericales</taxon>
        <taxon>Ericaceae</taxon>
        <taxon>Ericoideae</taxon>
        <taxon>Rhodoreae</taxon>
        <taxon>Rhododendron</taxon>
    </lineage>
</organism>
<reference evidence="1" key="1">
    <citation type="submission" date="2022-02" db="EMBL/GenBank/DDBJ databases">
        <title>Plant Genome Project.</title>
        <authorList>
            <person name="Zhang R.-G."/>
        </authorList>
    </citation>
    <scope>NUCLEOTIDE SEQUENCE</scope>
    <source>
        <strain evidence="1">AT1</strain>
    </source>
</reference>
<sequence length="78" mass="9193">MNSLQPCTRKLRPLTKTLRPEYVEKIVTNHIIDEVGRRRKVAGKVHRWQWVTVCQKNCVARSSVRQPVEDFIARHQSL</sequence>
<dbReference type="Proteomes" id="UP001062846">
    <property type="component" value="Chromosome 11"/>
</dbReference>
<keyword evidence="2" id="KW-1185">Reference proteome</keyword>